<feature type="transmembrane region" description="Helical" evidence="1">
    <location>
        <begin position="37"/>
        <end position="57"/>
    </location>
</feature>
<dbReference type="HOGENOM" id="CLU_1620798_0_0_1"/>
<organism evidence="2 3">
    <name type="scientific">Drosophila ananassae</name>
    <name type="common">Fruit fly</name>
    <dbReference type="NCBI Taxonomy" id="7217"/>
    <lineage>
        <taxon>Eukaryota</taxon>
        <taxon>Metazoa</taxon>
        <taxon>Ecdysozoa</taxon>
        <taxon>Arthropoda</taxon>
        <taxon>Hexapoda</taxon>
        <taxon>Insecta</taxon>
        <taxon>Pterygota</taxon>
        <taxon>Neoptera</taxon>
        <taxon>Endopterygota</taxon>
        <taxon>Diptera</taxon>
        <taxon>Brachycera</taxon>
        <taxon>Muscomorpha</taxon>
        <taxon>Ephydroidea</taxon>
        <taxon>Drosophilidae</taxon>
        <taxon>Drosophila</taxon>
        <taxon>Sophophora</taxon>
    </lineage>
</organism>
<dbReference type="KEGG" id="dan:6500368"/>
<keyword evidence="1" id="KW-0812">Transmembrane</keyword>
<dbReference type="OrthoDB" id="7869929at2759"/>
<feature type="transmembrane region" description="Helical" evidence="1">
    <location>
        <begin position="69"/>
        <end position="93"/>
    </location>
</feature>
<keyword evidence="1" id="KW-0472">Membrane</keyword>
<reference evidence="2 3" key="1">
    <citation type="journal article" date="2007" name="Nature">
        <title>Evolution of genes and genomes on the Drosophila phylogeny.</title>
        <authorList>
            <consortium name="Drosophila 12 Genomes Consortium"/>
            <person name="Clark A.G."/>
            <person name="Eisen M.B."/>
            <person name="Smith D.R."/>
            <person name="Bergman C.M."/>
            <person name="Oliver B."/>
            <person name="Markow T.A."/>
            <person name="Kaufman T.C."/>
            <person name="Kellis M."/>
            <person name="Gelbart W."/>
            <person name="Iyer V.N."/>
            <person name="Pollard D.A."/>
            <person name="Sackton T.B."/>
            <person name="Larracuente A.M."/>
            <person name="Singh N.D."/>
            <person name="Abad J.P."/>
            <person name="Abt D.N."/>
            <person name="Adryan B."/>
            <person name="Aguade M."/>
            <person name="Akashi H."/>
            <person name="Anderson W.W."/>
            <person name="Aquadro C.F."/>
            <person name="Ardell D.H."/>
            <person name="Arguello R."/>
            <person name="Artieri C.G."/>
            <person name="Barbash D.A."/>
            <person name="Barker D."/>
            <person name="Barsanti P."/>
            <person name="Batterham P."/>
            <person name="Batzoglou S."/>
            <person name="Begun D."/>
            <person name="Bhutkar A."/>
            <person name="Blanco E."/>
            <person name="Bosak S.A."/>
            <person name="Bradley R.K."/>
            <person name="Brand A.D."/>
            <person name="Brent M.R."/>
            <person name="Brooks A.N."/>
            <person name="Brown R.H."/>
            <person name="Butlin R.K."/>
            <person name="Caggese C."/>
            <person name="Calvi B.R."/>
            <person name="Bernardo de Carvalho A."/>
            <person name="Caspi A."/>
            <person name="Castrezana S."/>
            <person name="Celniker S.E."/>
            <person name="Chang J.L."/>
            <person name="Chapple C."/>
            <person name="Chatterji S."/>
            <person name="Chinwalla A."/>
            <person name="Civetta A."/>
            <person name="Clifton S.W."/>
            <person name="Comeron J.M."/>
            <person name="Costello J.C."/>
            <person name="Coyne J.A."/>
            <person name="Daub J."/>
            <person name="David R.G."/>
            <person name="Delcher A.L."/>
            <person name="Delehaunty K."/>
            <person name="Do C.B."/>
            <person name="Ebling H."/>
            <person name="Edwards K."/>
            <person name="Eickbush T."/>
            <person name="Evans J.D."/>
            <person name="Filipski A."/>
            <person name="Findeiss S."/>
            <person name="Freyhult E."/>
            <person name="Fulton L."/>
            <person name="Fulton R."/>
            <person name="Garcia A.C."/>
            <person name="Gardiner A."/>
            <person name="Garfield D.A."/>
            <person name="Garvin B.E."/>
            <person name="Gibson G."/>
            <person name="Gilbert D."/>
            <person name="Gnerre S."/>
            <person name="Godfrey J."/>
            <person name="Good R."/>
            <person name="Gotea V."/>
            <person name="Gravely B."/>
            <person name="Greenberg A.J."/>
            <person name="Griffiths-Jones S."/>
            <person name="Gross S."/>
            <person name="Guigo R."/>
            <person name="Gustafson E.A."/>
            <person name="Haerty W."/>
            <person name="Hahn M.W."/>
            <person name="Halligan D.L."/>
            <person name="Halpern A.L."/>
            <person name="Halter G.M."/>
            <person name="Han M.V."/>
            <person name="Heger A."/>
            <person name="Hillier L."/>
            <person name="Hinrichs A.S."/>
            <person name="Holmes I."/>
            <person name="Hoskins R.A."/>
            <person name="Hubisz M.J."/>
            <person name="Hultmark D."/>
            <person name="Huntley M.A."/>
            <person name="Jaffe D.B."/>
            <person name="Jagadeeshan S."/>
            <person name="Jeck W.R."/>
            <person name="Johnson J."/>
            <person name="Jones C.D."/>
            <person name="Jordan W.C."/>
            <person name="Karpen G.H."/>
            <person name="Kataoka E."/>
            <person name="Keightley P.D."/>
            <person name="Kheradpour P."/>
            <person name="Kirkness E.F."/>
            <person name="Koerich L.B."/>
            <person name="Kristiansen K."/>
            <person name="Kudrna D."/>
            <person name="Kulathinal R.J."/>
            <person name="Kumar S."/>
            <person name="Kwok R."/>
            <person name="Lander E."/>
            <person name="Langley C.H."/>
            <person name="Lapoint R."/>
            <person name="Lazzaro B.P."/>
            <person name="Lee S.J."/>
            <person name="Levesque L."/>
            <person name="Li R."/>
            <person name="Lin C.F."/>
            <person name="Lin M.F."/>
            <person name="Lindblad-Toh K."/>
            <person name="Llopart A."/>
            <person name="Long M."/>
            <person name="Low L."/>
            <person name="Lozovsky E."/>
            <person name="Lu J."/>
            <person name="Luo M."/>
            <person name="Machado C.A."/>
            <person name="Makalowski W."/>
            <person name="Marzo M."/>
            <person name="Matsuda M."/>
            <person name="Matzkin L."/>
            <person name="McAllister B."/>
            <person name="McBride C.S."/>
            <person name="McKernan B."/>
            <person name="McKernan K."/>
            <person name="Mendez-Lago M."/>
            <person name="Minx P."/>
            <person name="Mollenhauer M.U."/>
            <person name="Montooth K."/>
            <person name="Mount S.M."/>
            <person name="Mu X."/>
            <person name="Myers E."/>
            <person name="Negre B."/>
            <person name="Newfeld S."/>
            <person name="Nielsen R."/>
            <person name="Noor M.A."/>
            <person name="O'Grady P."/>
            <person name="Pachter L."/>
            <person name="Papaceit M."/>
            <person name="Parisi M.J."/>
            <person name="Parisi M."/>
            <person name="Parts L."/>
            <person name="Pedersen J.S."/>
            <person name="Pesole G."/>
            <person name="Phillippy A.M."/>
            <person name="Ponting C.P."/>
            <person name="Pop M."/>
            <person name="Porcelli D."/>
            <person name="Powell J.R."/>
            <person name="Prohaska S."/>
            <person name="Pruitt K."/>
            <person name="Puig M."/>
            <person name="Quesneville H."/>
            <person name="Ram K.R."/>
            <person name="Rand D."/>
            <person name="Rasmussen M.D."/>
            <person name="Reed L.K."/>
            <person name="Reenan R."/>
            <person name="Reily A."/>
            <person name="Remington K.A."/>
            <person name="Rieger T.T."/>
            <person name="Ritchie M.G."/>
            <person name="Robin C."/>
            <person name="Rogers Y.H."/>
            <person name="Rohde C."/>
            <person name="Rozas J."/>
            <person name="Rubenfield M.J."/>
            <person name="Ruiz A."/>
            <person name="Russo S."/>
            <person name="Salzberg S.L."/>
            <person name="Sanchez-Gracia A."/>
            <person name="Saranga D.J."/>
            <person name="Sato H."/>
            <person name="Schaeffer S.W."/>
            <person name="Schatz M.C."/>
            <person name="Schlenke T."/>
            <person name="Schwartz R."/>
            <person name="Segarra C."/>
            <person name="Singh R.S."/>
            <person name="Sirot L."/>
            <person name="Sirota M."/>
            <person name="Sisneros N.B."/>
            <person name="Smith C.D."/>
            <person name="Smith T.F."/>
            <person name="Spieth J."/>
            <person name="Stage D.E."/>
            <person name="Stark A."/>
            <person name="Stephan W."/>
            <person name="Strausberg R.L."/>
            <person name="Strempel S."/>
            <person name="Sturgill D."/>
            <person name="Sutton G."/>
            <person name="Sutton G.G."/>
            <person name="Tao W."/>
            <person name="Teichmann S."/>
            <person name="Tobari Y.N."/>
            <person name="Tomimura Y."/>
            <person name="Tsolas J.M."/>
            <person name="Valente V.L."/>
            <person name="Venter E."/>
            <person name="Venter J.C."/>
            <person name="Vicario S."/>
            <person name="Vieira F.G."/>
            <person name="Vilella A.J."/>
            <person name="Villasante A."/>
            <person name="Walenz B."/>
            <person name="Wang J."/>
            <person name="Wasserman M."/>
            <person name="Watts T."/>
            <person name="Wilson D."/>
            <person name="Wilson R.K."/>
            <person name="Wing R.A."/>
            <person name="Wolfner M.F."/>
            <person name="Wong A."/>
            <person name="Wong G.K."/>
            <person name="Wu C.I."/>
            <person name="Wu G."/>
            <person name="Yamamoto D."/>
            <person name="Yang H.P."/>
            <person name="Yang S.P."/>
            <person name="Yorke J.A."/>
            <person name="Yoshida K."/>
            <person name="Zdobnov E."/>
            <person name="Zhang P."/>
            <person name="Zhang Y."/>
            <person name="Zimin A.V."/>
            <person name="Baldwin J."/>
            <person name="Abdouelleil A."/>
            <person name="Abdulkadir J."/>
            <person name="Abebe A."/>
            <person name="Abera B."/>
            <person name="Abreu J."/>
            <person name="Acer S.C."/>
            <person name="Aftuck L."/>
            <person name="Alexander A."/>
            <person name="An P."/>
            <person name="Anderson E."/>
            <person name="Anderson S."/>
            <person name="Arachi H."/>
            <person name="Azer M."/>
            <person name="Bachantsang P."/>
            <person name="Barry A."/>
            <person name="Bayul T."/>
            <person name="Berlin A."/>
            <person name="Bessette D."/>
            <person name="Bloom T."/>
            <person name="Blye J."/>
            <person name="Boguslavskiy L."/>
            <person name="Bonnet C."/>
            <person name="Boukhgalter B."/>
            <person name="Bourzgui I."/>
            <person name="Brown A."/>
            <person name="Cahill P."/>
            <person name="Channer S."/>
            <person name="Cheshatsang Y."/>
            <person name="Chuda L."/>
            <person name="Citroen M."/>
            <person name="Collymore A."/>
            <person name="Cooke P."/>
            <person name="Costello M."/>
            <person name="D'Aco K."/>
            <person name="Daza R."/>
            <person name="De Haan G."/>
            <person name="DeGray S."/>
            <person name="DeMaso C."/>
            <person name="Dhargay N."/>
            <person name="Dooley K."/>
            <person name="Dooley E."/>
            <person name="Doricent M."/>
            <person name="Dorje P."/>
            <person name="Dorjee K."/>
            <person name="Dupes A."/>
            <person name="Elong R."/>
            <person name="Falk J."/>
            <person name="Farina A."/>
            <person name="Faro S."/>
            <person name="Ferguson D."/>
            <person name="Fisher S."/>
            <person name="Foley C.D."/>
            <person name="Franke A."/>
            <person name="Friedrich D."/>
            <person name="Gadbois L."/>
            <person name="Gearin G."/>
            <person name="Gearin C.R."/>
            <person name="Giannoukos G."/>
            <person name="Goode T."/>
            <person name="Graham J."/>
            <person name="Grandbois E."/>
            <person name="Grewal S."/>
            <person name="Gyaltsen K."/>
            <person name="Hafez N."/>
            <person name="Hagos B."/>
            <person name="Hall J."/>
            <person name="Henson C."/>
            <person name="Hollinger A."/>
            <person name="Honan T."/>
            <person name="Huard M.D."/>
            <person name="Hughes L."/>
            <person name="Hurhula B."/>
            <person name="Husby M.E."/>
            <person name="Kamat A."/>
            <person name="Kanga B."/>
            <person name="Kashin S."/>
            <person name="Khazanovich D."/>
            <person name="Kisner P."/>
            <person name="Lance K."/>
            <person name="Lara M."/>
            <person name="Lee W."/>
            <person name="Lennon N."/>
            <person name="Letendre F."/>
            <person name="LeVine R."/>
            <person name="Lipovsky A."/>
            <person name="Liu X."/>
            <person name="Liu J."/>
            <person name="Liu S."/>
            <person name="Lokyitsang T."/>
            <person name="Lokyitsang Y."/>
            <person name="Lubonja R."/>
            <person name="Lui A."/>
            <person name="MacDonald P."/>
            <person name="Magnisalis V."/>
            <person name="Maru K."/>
            <person name="Matthews C."/>
            <person name="McCusker W."/>
            <person name="McDonough S."/>
            <person name="Mehta T."/>
            <person name="Meldrim J."/>
            <person name="Meneus L."/>
            <person name="Mihai O."/>
            <person name="Mihalev A."/>
            <person name="Mihova T."/>
            <person name="Mittelman R."/>
            <person name="Mlenga V."/>
            <person name="Montmayeur A."/>
            <person name="Mulrain L."/>
            <person name="Navidi A."/>
            <person name="Naylor J."/>
            <person name="Negash T."/>
            <person name="Nguyen T."/>
            <person name="Nguyen N."/>
            <person name="Nicol R."/>
            <person name="Norbu C."/>
            <person name="Norbu N."/>
            <person name="Novod N."/>
            <person name="O'Neill B."/>
            <person name="Osman S."/>
            <person name="Markiewicz E."/>
            <person name="Oyono O.L."/>
            <person name="Patti C."/>
            <person name="Phunkhang P."/>
            <person name="Pierre F."/>
            <person name="Priest M."/>
            <person name="Raghuraman S."/>
            <person name="Rege F."/>
            <person name="Reyes R."/>
            <person name="Rise C."/>
            <person name="Rogov P."/>
            <person name="Ross K."/>
            <person name="Ryan E."/>
            <person name="Settipalli S."/>
            <person name="Shea T."/>
            <person name="Sherpa N."/>
            <person name="Shi L."/>
            <person name="Shih D."/>
            <person name="Sparrow T."/>
            <person name="Spaulding J."/>
            <person name="Stalker J."/>
            <person name="Stange-Thomann N."/>
            <person name="Stavropoulos S."/>
            <person name="Stone C."/>
            <person name="Strader C."/>
            <person name="Tesfaye S."/>
            <person name="Thomson T."/>
            <person name="Thoulutsang Y."/>
            <person name="Thoulutsang D."/>
            <person name="Topham K."/>
            <person name="Topping I."/>
            <person name="Tsamla T."/>
            <person name="Vassiliev H."/>
            <person name="Vo A."/>
            <person name="Wangchuk T."/>
            <person name="Wangdi T."/>
            <person name="Weiand M."/>
            <person name="Wilkinson J."/>
            <person name="Wilson A."/>
            <person name="Yadav S."/>
            <person name="Young G."/>
            <person name="Yu Q."/>
            <person name="Zembek L."/>
            <person name="Zhong D."/>
            <person name="Zimmer A."/>
            <person name="Zwirko Z."/>
            <person name="Jaffe D.B."/>
            <person name="Alvarez P."/>
            <person name="Brockman W."/>
            <person name="Butler J."/>
            <person name="Chin C."/>
            <person name="Gnerre S."/>
            <person name="Grabherr M."/>
            <person name="Kleber M."/>
            <person name="Mauceli E."/>
            <person name="MacCallum I."/>
        </authorList>
    </citation>
    <scope>NUCLEOTIDE SEQUENCE [LARGE SCALE GENOMIC DNA]</scope>
    <source>
        <strain evidence="3">Tucson 14024-0371.13</strain>
    </source>
</reference>
<keyword evidence="3" id="KW-1185">Reference proteome</keyword>
<gene>
    <name evidence="2" type="primary">Dana\GF17584</name>
    <name evidence="2" type="synonym">dana_GLEANR_18847</name>
    <name evidence="2" type="ORF">GF17584</name>
</gene>
<dbReference type="EMBL" id="CH902617">
    <property type="protein sequence ID" value="EDV41647.2"/>
    <property type="molecule type" value="Genomic_DNA"/>
</dbReference>
<feature type="transmembrane region" description="Helical" evidence="1">
    <location>
        <begin position="6"/>
        <end position="25"/>
    </location>
</feature>
<dbReference type="eggNOG" id="ENOG502TCFS">
    <property type="taxonomic scope" value="Eukaryota"/>
</dbReference>
<evidence type="ECO:0000313" key="2">
    <source>
        <dbReference type="EMBL" id="EDV41647.2"/>
    </source>
</evidence>
<protein>
    <recommendedName>
        <fullName evidence="4">G-protein coupled receptors family 1 profile domain-containing protein</fullName>
    </recommendedName>
</protein>
<dbReference type="GeneID" id="6500368"/>
<feature type="transmembrane region" description="Helical" evidence="1">
    <location>
        <begin position="156"/>
        <end position="178"/>
    </location>
</feature>
<accession>B3LX47</accession>
<evidence type="ECO:0008006" key="4">
    <source>
        <dbReference type="Google" id="ProtNLM"/>
    </source>
</evidence>
<sequence>MFNHMGSKHTLILTSVITFLFKFSVKDSIMQLSRKEIISILLCIAAVLSILNAAVFANIMPLHVSYEQMLHQVVCVGTAFSCLLHAASIYLYHSNYSRTRQHMRFVLITVLVILAIANSVTISFYMEYTSYKKLKKSTNVSTLFTTFDMGCSPACLALTIVIILLMVAVMVLVIMTIIRKMRRNRRNGKTWLHMK</sequence>
<dbReference type="AlphaFoldDB" id="B3LX47"/>
<evidence type="ECO:0000313" key="3">
    <source>
        <dbReference type="Proteomes" id="UP000007801"/>
    </source>
</evidence>
<keyword evidence="1" id="KW-1133">Transmembrane helix</keyword>
<evidence type="ECO:0000256" key="1">
    <source>
        <dbReference type="SAM" id="Phobius"/>
    </source>
</evidence>
<feature type="transmembrane region" description="Helical" evidence="1">
    <location>
        <begin position="105"/>
        <end position="126"/>
    </location>
</feature>
<proteinExistence type="predicted"/>
<dbReference type="Proteomes" id="UP000007801">
    <property type="component" value="Unassembled WGS sequence"/>
</dbReference>
<name>B3LX47_DROAN</name>
<dbReference type="InParanoid" id="B3LX47"/>